<gene>
    <name evidence="1" type="ORF">KDAU_63320</name>
</gene>
<keyword evidence="2" id="KW-1185">Reference proteome</keyword>
<organism evidence="1 2">
    <name type="scientific">Dictyobacter aurantiacus</name>
    <dbReference type="NCBI Taxonomy" id="1936993"/>
    <lineage>
        <taxon>Bacteria</taxon>
        <taxon>Bacillati</taxon>
        <taxon>Chloroflexota</taxon>
        <taxon>Ktedonobacteria</taxon>
        <taxon>Ktedonobacterales</taxon>
        <taxon>Dictyobacteraceae</taxon>
        <taxon>Dictyobacter</taxon>
    </lineage>
</organism>
<dbReference type="Proteomes" id="UP000287224">
    <property type="component" value="Unassembled WGS sequence"/>
</dbReference>
<comment type="caution">
    <text evidence="1">The sequence shown here is derived from an EMBL/GenBank/DDBJ whole genome shotgun (WGS) entry which is preliminary data.</text>
</comment>
<sequence length="58" mass="6259">MKTGNHIFLQISSWDLLNVIVSIHNPLNNGAHIDLGTTGAVCPFSDTCVAYSDLYPLA</sequence>
<dbReference type="EMBL" id="BIFQ01000002">
    <property type="protein sequence ID" value="GCE09003.1"/>
    <property type="molecule type" value="Genomic_DNA"/>
</dbReference>
<dbReference type="AlphaFoldDB" id="A0A401ZQ46"/>
<evidence type="ECO:0000313" key="2">
    <source>
        <dbReference type="Proteomes" id="UP000287224"/>
    </source>
</evidence>
<evidence type="ECO:0000313" key="1">
    <source>
        <dbReference type="EMBL" id="GCE09003.1"/>
    </source>
</evidence>
<name>A0A401ZQ46_9CHLR</name>
<reference evidence="2" key="1">
    <citation type="submission" date="2018-12" db="EMBL/GenBank/DDBJ databases">
        <title>Tengunoibacter tsumagoiensis gen. nov., sp. nov., Dictyobacter kobayashii sp. nov., D. alpinus sp. nov., and D. joshuensis sp. nov. and description of Dictyobacteraceae fam. nov. within the order Ktedonobacterales isolated from Tengu-no-mugimeshi.</title>
        <authorList>
            <person name="Wang C.M."/>
            <person name="Zheng Y."/>
            <person name="Sakai Y."/>
            <person name="Toyoda A."/>
            <person name="Minakuchi Y."/>
            <person name="Abe K."/>
            <person name="Yokota A."/>
            <person name="Yabe S."/>
        </authorList>
    </citation>
    <scope>NUCLEOTIDE SEQUENCE [LARGE SCALE GENOMIC DNA]</scope>
    <source>
        <strain evidence="2">S-27</strain>
    </source>
</reference>
<proteinExistence type="predicted"/>
<protein>
    <submittedName>
        <fullName evidence="1">Uncharacterized protein</fullName>
    </submittedName>
</protein>
<accession>A0A401ZQ46</accession>